<name>A0A1N7K819_9BACI</name>
<evidence type="ECO:0000313" key="2">
    <source>
        <dbReference type="Proteomes" id="UP000187608"/>
    </source>
</evidence>
<protein>
    <submittedName>
        <fullName evidence="1">Uncharacterized protein</fullName>
    </submittedName>
</protein>
<reference evidence="2" key="1">
    <citation type="submission" date="2017-01" db="EMBL/GenBank/DDBJ databases">
        <authorList>
            <person name="Varghese N."/>
            <person name="Submissions S."/>
        </authorList>
    </citation>
    <scope>NUCLEOTIDE SEQUENCE [LARGE SCALE GENOMIC DNA]</scope>
    <source>
        <strain evidence="2">DSM 23127</strain>
    </source>
</reference>
<dbReference type="STRING" id="570947.SAMN05421687_10993"/>
<gene>
    <name evidence="1" type="ORF">SAMN05421687_10993</name>
</gene>
<dbReference type="Proteomes" id="UP000187608">
    <property type="component" value="Unassembled WGS sequence"/>
</dbReference>
<keyword evidence="2" id="KW-1185">Reference proteome</keyword>
<evidence type="ECO:0000313" key="1">
    <source>
        <dbReference type="EMBL" id="SIS57720.1"/>
    </source>
</evidence>
<organism evidence="1 2">
    <name type="scientific">Salimicrobium flavidum</name>
    <dbReference type="NCBI Taxonomy" id="570947"/>
    <lineage>
        <taxon>Bacteria</taxon>
        <taxon>Bacillati</taxon>
        <taxon>Bacillota</taxon>
        <taxon>Bacilli</taxon>
        <taxon>Bacillales</taxon>
        <taxon>Bacillaceae</taxon>
        <taxon>Salimicrobium</taxon>
    </lineage>
</organism>
<accession>A0A1N7K819</accession>
<proteinExistence type="predicted"/>
<sequence>MNVTESASVKEQHMLRTLIFCMQNQKQGLENKIFCLCKGFRGYMKKNYRGE</sequence>
<dbReference type="EMBL" id="FTOC01000009">
    <property type="protein sequence ID" value="SIS57720.1"/>
    <property type="molecule type" value="Genomic_DNA"/>
</dbReference>
<dbReference type="AlphaFoldDB" id="A0A1N7K819"/>